<proteinExistence type="inferred from homology"/>
<dbReference type="Pfam" id="PF00106">
    <property type="entry name" value="adh_short"/>
    <property type="match status" value="1"/>
</dbReference>
<dbReference type="InterPro" id="IPR020904">
    <property type="entry name" value="Sc_DH/Rdtase_CS"/>
</dbReference>
<gene>
    <name evidence="3" type="ORF">METZ01_LOCUS129056</name>
</gene>
<organism evidence="3">
    <name type="scientific">marine metagenome</name>
    <dbReference type="NCBI Taxonomy" id="408172"/>
    <lineage>
        <taxon>unclassified sequences</taxon>
        <taxon>metagenomes</taxon>
        <taxon>ecological metagenomes</taxon>
    </lineage>
</organism>
<dbReference type="InterPro" id="IPR002347">
    <property type="entry name" value="SDR_fam"/>
</dbReference>
<dbReference type="InterPro" id="IPR036291">
    <property type="entry name" value="NAD(P)-bd_dom_sf"/>
</dbReference>
<keyword evidence="2" id="KW-0560">Oxidoreductase</keyword>
<reference evidence="3" key="1">
    <citation type="submission" date="2018-05" db="EMBL/GenBank/DDBJ databases">
        <authorList>
            <person name="Lanie J.A."/>
            <person name="Ng W.-L."/>
            <person name="Kazmierczak K.M."/>
            <person name="Andrzejewski T.M."/>
            <person name="Davidsen T.M."/>
            <person name="Wayne K.J."/>
            <person name="Tettelin H."/>
            <person name="Glass J.I."/>
            <person name="Rusch D."/>
            <person name="Podicherti R."/>
            <person name="Tsui H.-C.T."/>
            <person name="Winkler M.E."/>
        </authorList>
    </citation>
    <scope>NUCLEOTIDE SEQUENCE</scope>
</reference>
<dbReference type="EMBL" id="UINC01018195">
    <property type="protein sequence ID" value="SVA76202.1"/>
    <property type="molecule type" value="Genomic_DNA"/>
</dbReference>
<dbReference type="PRINTS" id="PR00080">
    <property type="entry name" value="SDRFAMILY"/>
</dbReference>
<dbReference type="NCBIfam" id="NF004825">
    <property type="entry name" value="PRK06181.1"/>
    <property type="match status" value="1"/>
</dbReference>
<dbReference type="PRINTS" id="PR00081">
    <property type="entry name" value="GDHRDH"/>
</dbReference>
<sequence>MGYFNNKTIWITGASSGIGRSLTIQLAKLGAKLVITARRKEELEKVKLECGNAEVHIHPFDLSDLDNLDEFSNSVQKEIGDIDILINNAGISAWSSINGTQFKVYEDVMNLDFFSVVKLIQSVLPNMILRKEGQIVTNTSLLGKFAIKKRSVYASAKHALHGFMDALRAEVYEHNIKVNIVAPGFVNTEVGMKALTEDGTPYGANDRGHESQGMDVNKAANMIIQAIEKNKRESYIVPKFAFPRVVLIISRFLPGLAAIIARRYNEENNK</sequence>
<dbReference type="GO" id="GO:0016020">
    <property type="term" value="C:membrane"/>
    <property type="evidence" value="ECO:0007669"/>
    <property type="project" value="TreeGrafter"/>
</dbReference>
<comment type="similarity">
    <text evidence="1">Belongs to the short-chain dehydrogenases/reductases (SDR) family.</text>
</comment>
<dbReference type="Gene3D" id="3.40.50.720">
    <property type="entry name" value="NAD(P)-binding Rossmann-like Domain"/>
    <property type="match status" value="1"/>
</dbReference>
<evidence type="ECO:0000313" key="3">
    <source>
        <dbReference type="EMBL" id="SVA76202.1"/>
    </source>
</evidence>
<dbReference type="PANTHER" id="PTHR44196">
    <property type="entry name" value="DEHYDROGENASE/REDUCTASE SDR FAMILY MEMBER 7B"/>
    <property type="match status" value="1"/>
</dbReference>
<evidence type="ECO:0000256" key="1">
    <source>
        <dbReference type="ARBA" id="ARBA00006484"/>
    </source>
</evidence>
<dbReference type="SUPFAM" id="SSF51735">
    <property type="entry name" value="NAD(P)-binding Rossmann-fold domains"/>
    <property type="match status" value="1"/>
</dbReference>
<dbReference type="AlphaFoldDB" id="A0A381YHW2"/>
<name>A0A381YHW2_9ZZZZ</name>
<evidence type="ECO:0000256" key="2">
    <source>
        <dbReference type="ARBA" id="ARBA00023002"/>
    </source>
</evidence>
<dbReference type="PROSITE" id="PS00061">
    <property type="entry name" value="ADH_SHORT"/>
    <property type="match status" value="1"/>
</dbReference>
<dbReference type="GO" id="GO:0016491">
    <property type="term" value="F:oxidoreductase activity"/>
    <property type="evidence" value="ECO:0007669"/>
    <property type="project" value="UniProtKB-KW"/>
</dbReference>
<dbReference type="PANTHER" id="PTHR44196:SF1">
    <property type="entry name" value="DEHYDROGENASE_REDUCTASE SDR FAMILY MEMBER 7B"/>
    <property type="match status" value="1"/>
</dbReference>
<accession>A0A381YHW2</accession>
<protein>
    <submittedName>
        <fullName evidence="3">Uncharacterized protein</fullName>
    </submittedName>
</protein>